<dbReference type="InterPro" id="IPR025238">
    <property type="entry name" value="DUF4184"/>
</dbReference>
<reference evidence="2 3" key="1">
    <citation type="submission" date="2019-03" db="EMBL/GenBank/DDBJ databases">
        <title>Alkanindiges illinoisensis: a potential pathogenic isolated from ascites of a gastric cancer patient with abdominal metastasis.</title>
        <authorList>
            <person name="Hu X."/>
            <person name="Yang B."/>
            <person name="Yan X."/>
            <person name="Lin L."/>
            <person name="Zhao H."/>
            <person name="Zhou F."/>
            <person name="Su B."/>
            <person name="Chen J."/>
            <person name="Rui Y."/>
            <person name="Wang Q."/>
            <person name="Zheng L."/>
        </authorList>
    </citation>
    <scope>NUCLEOTIDE SEQUENCE [LARGE SCALE GENOMIC DNA]</scope>
    <source>
        <strain evidence="2 3">NFYY 23406</strain>
    </source>
</reference>
<feature type="transmembrane region" description="Helical" evidence="1">
    <location>
        <begin position="248"/>
        <end position="270"/>
    </location>
</feature>
<feature type="transmembrane region" description="Helical" evidence="1">
    <location>
        <begin position="55"/>
        <end position="74"/>
    </location>
</feature>
<evidence type="ECO:0000313" key="3">
    <source>
        <dbReference type="Proteomes" id="UP000297834"/>
    </source>
</evidence>
<evidence type="ECO:0000313" key="2">
    <source>
        <dbReference type="EMBL" id="TEU26817.1"/>
    </source>
</evidence>
<feature type="transmembrane region" description="Helical" evidence="1">
    <location>
        <begin position="165"/>
        <end position="186"/>
    </location>
</feature>
<keyword evidence="1" id="KW-0472">Membrane</keyword>
<protein>
    <submittedName>
        <fullName evidence="2">DUF4184 family protein</fullName>
    </submittedName>
</protein>
<dbReference type="Pfam" id="PF13803">
    <property type="entry name" value="DUF4184"/>
    <property type="match status" value="1"/>
</dbReference>
<feature type="transmembrane region" description="Helical" evidence="1">
    <location>
        <begin position="110"/>
        <end position="131"/>
    </location>
</feature>
<feature type="transmembrane region" description="Helical" evidence="1">
    <location>
        <begin position="206"/>
        <end position="228"/>
    </location>
</feature>
<keyword evidence="3" id="KW-1185">Reference proteome</keyword>
<comment type="caution">
    <text evidence="2">The sequence shown here is derived from an EMBL/GenBank/DDBJ whole genome shotgun (WGS) entry which is preliminary data.</text>
</comment>
<dbReference type="OrthoDB" id="8481923at2"/>
<keyword evidence="1" id="KW-1133">Transmembrane helix</keyword>
<dbReference type="RefSeq" id="WP_134244264.1">
    <property type="nucleotide sequence ID" value="NZ_SNTY01000025.1"/>
</dbReference>
<dbReference type="Proteomes" id="UP000297834">
    <property type="component" value="Unassembled WGS sequence"/>
</dbReference>
<dbReference type="AlphaFoldDB" id="A0A4Y7XDD4"/>
<gene>
    <name evidence="2" type="ORF">E2B99_07325</name>
</gene>
<proteinExistence type="predicted"/>
<organism evidence="2 3">
    <name type="scientific">Alkanindiges illinoisensis</name>
    <dbReference type="NCBI Taxonomy" id="197183"/>
    <lineage>
        <taxon>Bacteria</taxon>
        <taxon>Pseudomonadati</taxon>
        <taxon>Pseudomonadota</taxon>
        <taxon>Gammaproteobacteria</taxon>
        <taxon>Moraxellales</taxon>
        <taxon>Moraxellaceae</taxon>
        <taxon>Alkanindiges</taxon>
    </lineage>
</organism>
<sequence>MAFTLSHMAAVLPFYPYRRWVSFDALLIGSMLPDLPYVLSSNEAISHQSHQASGLLTYCLPMGLIVFILWYWLLKRPALSLIHPCHESNLVRHSMQRDSLSKWSIKFRKYAVFWLTVVLGLLLGTVTHLLWDGITHPDGFIASHVLWLQHPVNISYLGFMPVARLLQYATSVLGLLFLIFFAWRWLQQGNLSSANFKCKKIILKGWHRVLIVSLLGASSLATALQAGLKWHNLWFSDNYLFIAKVMVGFLQGMCSAFFVYALLYQCVYYLDFCRKRKY</sequence>
<name>A0A4Y7XDD4_9GAMM</name>
<accession>A0A4Y7XDD4</accession>
<dbReference type="EMBL" id="SNTY01000025">
    <property type="protein sequence ID" value="TEU26817.1"/>
    <property type="molecule type" value="Genomic_DNA"/>
</dbReference>
<evidence type="ECO:0000256" key="1">
    <source>
        <dbReference type="SAM" id="Phobius"/>
    </source>
</evidence>
<keyword evidence="1" id="KW-0812">Transmembrane</keyword>